<evidence type="ECO:0000313" key="3">
    <source>
        <dbReference type="Proteomes" id="UP000076967"/>
    </source>
</evidence>
<feature type="transmembrane region" description="Helical" evidence="1">
    <location>
        <begin position="61"/>
        <end position="83"/>
    </location>
</feature>
<accession>A0A168BXA4</accession>
<keyword evidence="1" id="KW-0812">Transmembrane</keyword>
<dbReference type="AlphaFoldDB" id="A0A168BXA4"/>
<keyword evidence="1" id="KW-1133">Transmembrane helix</keyword>
<feature type="transmembrane region" description="Helical" evidence="1">
    <location>
        <begin position="31"/>
        <end position="49"/>
    </location>
</feature>
<organism evidence="2 3">
    <name type="scientific">Paenibacillus glacialis</name>
    <dbReference type="NCBI Taxonomy" id="494026"/>
    <lineage>
        <taxon>Bacteria</taxon>
        <taxon>Bacillati</taxon>
        <taxon>Bacillota</taxon>
        <taxon>Bacilli</taxon>
        <taxon>Bacillales</taxon>
        <taxon>Paenibacillaceae</taxon>
        <taxon>Paenibacillus</taxon>
    </lineage>
</organism>
<name>A0A168BXA4_9BACL</name>
<reference evidence="2 3" key="1">
    <citation type="submission" date="2016-03" db="EMBL/GenBank/DDBJ databases">
        <title>Draft genome sequence of Paenibacillus glacialis DSM 22343.</title>
        <authorList>
            <person name="Shin S.-K."/>
            <person name="Yi H."/>
        </authorList>
    </citation>
    <scope>NUCLEOTIDE SEQUENCE [LARGE SCALE GENOMIC DNA]</scope>
    <source>
        <strain evidence="2 3">DSM 22343</strain>
    </source>
</reference>
<dbReference type="Proteomes" id="UP000076967">
    <property type="component" value="Unassembled WGS sequence"/>
</dbReference>
<keyword evidence="3" id="KW-1185">Reference proteome</keyword>
<protein>
    <submittedName>
        <fullName evidence="2">Uncharacterized protein</fullName>
    </submittedName>
</protein>
<feature type="transmembrane region" description="Helical" evidence="1">
    <location>
        <begin position="103"/>
        <end position="125"/>
    </location>
</feature>
<keyword evidence="1" id="KW-0472">Membrane</keyword>
<dbReference type="EMBL" id="LVJH01000074">
    <property type="protein sequence ID" value="OAB32854.1"/>
    <property type="molecule type" value="Genomic_DNA"/>
</dbReference>
<gene>
    <name evidence="2" type="ORF">PGLA_25505</name>
</gene>
<proteinExistence type="predicted"/>
<sequence length="126" mass="13527">MVSNSGAKPIVNDSNVDVGNLSDSGEKAKQTWGVGSLSSVISISGLYVCTIQTKSLSQLEALFQAFSSIKSLLGIGLIVLSYMLSKSYPNHKFSVVGKKIAIFLFYAYLIIIIFISVTSLIDLLIS</sequence>
<evidence type="ECO:0000313" key="2">
    <source>
        <dbReference type="EMBL" id="OAB32854.1"/>
    </source>
</evidence>
<comment type="caution">
    <text evidence="2">The sequence shown here is derived from an EMBL/GenBank/DDBJ whole genome shotgun (WGS) entry which is preliminary data.</text>
</comment>
<evidence type="ECO:0000256" key="1">
    <source>
        <dbReference type="SAM" id="Phobius"/>
    </source>
</evidence>
<dbReference type="RefSeq" id="WP_068538018.1">
    <property type="nucleotide sequence ID" value="NZ_LVJH01000074.1"/>
</dbReference>